<protein>
    <submittedName>
        <fullName evidence="2">Uncharacterized protein</fullName>
    </submittedName>
</protein>
<dbReference type="EMBL" id="QGTW01000006">
    <property type="protein sequence ID" value="PWW28291.1"/>
    <property type="molecule type" value="Genomic_DNA"/>
</dbReference>
<feature type="compositionally biased region" description="Polar residues" evidence="1">
    <location>
        <begin position="1"/>
        <end position="25"/>
    </location>
</feature>
<dbReference type="AlphaFoldDB" id="A0A2V2ZV37"/>
<feature type="region of interest" description="Disordered" evidence="1">
    <location>
        <begin position="173"/>
        <end position="203"/>
    </location>
</feature>
<evidence type="ECO:0000256" key="1">
    <source>
        <dbReference type="SAM" id="MobiDB-lite"/>
    </source>
</evidence>
<proteinExistence type="predicted"/>
<evidence type="ECO:0000313" key="3">
    <source>
        <dbReference type="Proteomes" id="UP000247150"/>
    </source>
</evidence>
<dbReference type="OrthoDB" id="9934909at2"/>
<sequence>MDQYPRSSNQQDSQCEVNEQASNQEAIPVNEVVVNKETILANETGVQNETSSTVHNETTSASQSRNYLLPGIVIGSILGAAMALRDPQTRKKVTDTAANLKENPKETMEDMTQRFKNASFSFKEAMSEANAIFTMVNDQLLKNKGSNSITGNLANTANLVNVASEAKEKLKEAAANLSEAGRALSSSPSQTTSSGSRTSGTVQ</sequence>
<dbReference type="Proteomes" id="UP000247150">
    <property type="component" value="Unassembled WGS sequence"/>
</dbReference>
<feature type="region of interest" description="Disordered" evidence="1">
    <location>
        <begin position="1"/>
        <end position="28"/>
    </location>
</feature>
<gene>
    <name evidence="2" type="ORF">DFO73_106107</name>
</gene>
<dbReference type="RefSeq" id="WP_110065152.1">
    <property type="nucleotide sequence ID" value="NZ_QGTW01000006.1"/>
</dbReference>
<reference evidence="2 3" key="1">
    <citation type="submission" date="2018-05" db="EMBL/GenBank/DDBJ databases">
        <title>Freshwater and sediment microbial communities from various areas in North America, analyzing microbe dynamics in response to fracking.</title>
        <authorList>
            <person name="Lamendella R."/>
        </authorList>
    </citation>
    <scope>NUCLEOTIDE SEQUENCE [LARGE SCALE GENOMIC DNA]</scope>
    <source>
        <strain evidence="2 3">15_TX</strain>
    </source>
</reference>
<evidence type="ECO:0000313" key="2">
    <source>
        <dbReference type="EMBL" id="PWW28291.1"/>
    </source>
</evidence>
<accession>A0A2V2ZV37</accession>
<comment type="caution">
    <text evidence="2">The sequence shown here is derived from an EMBL/GenBank/DDBJ whole genome shotgun (WGS) entry which is preliminary data.</text>
</comment>
<organism evidence="2 3">
    <name type="scientific">Cytobacillus oceanisediminis</name>
    <dbReference type="NCBI Taxonomy" id="665099"/>
    <lineage>
        <taxon>Bacteria</taxon>
        <taxon>Bacillati</taxon>
        <taxon>Bacillota</taxon>
        <taxon>Bacilli</taxon>
        <taxon>Bacillales</taxon>
        <taxon>Bacillaceae</taxon>
        <taxon>Cytobacillus</taxon>
    </lineage>
</organism>
<name>A0A2V2ZV37_9BACI</name>